<sequence>MGLWYFVQLIVSGLGFHAFIVYTFSKDSYLLWAARLGRWFGWERCREWGKNTSEGQRYINNRSSNNSVTDNLSRGGSSNRGNFVTYRTGATARFGINSLRSNKNVGSGWNVSNSLDKMGSADVLSPSTNEGMEQYMDDLRYTQDMFENQLGNVYEHGEVDEMNFLPDDDEEDTENVNHNPNPHTNITVVPPLAVDVGKTSHAKDVGKTNHTKDVGIPMPNDIPPPPSLSESESVAVAAPATGGLHNDVSHHPRKHKHVKEDIEAPSSVPDLPPPDSAAGIIMNLSQGDR</sequence>
<gene>
    <name evidence="3" type="ORF">CM83_1199</name>
    <name evidence="4" type="ORF">g.7740</name>
</gene>
<keyword evidence="2" id="KW-0812">Transmembrane</keyword>
<feature type="transmembrane region" description="Helical" evidence="2">
    <location>
        <begin position="6"/>
        <end position="25"/>
    </location>
</feature>
<organism evidence="3">
    <name type="scientific">Lygus hesperus</name>
    <name type="common">Western plant bug</name>
    <dbReference type="NCBI Taxonomy" id="30085"/>
    <lineage>
        <taxon>Eukaryota</taxon>
        <taxon>Metazoa</taxon>
        <taxon>Ecdysozoa</taxon>
        <taxon>Arthropoda</taxon>
        <taxon>Hexapoda</taxon>
        <taxon>Insecta</taxon>
        <taxon>Pterygota</taxon>
        <taxon>Neoptera</taxon>
        <taxon>Paraneoptera</taxon>
        <taxon>Hemiptera</taxon>
        <taxon>Heteroptera</taxon>
        <taxon>Panheteroptera</taxon>
        <taxon>Cimicomorpha</taxon>
        <taxon>Miridae</taxon>
        <taxon>Mirini</taxon>
        <taxon>Lygus</taxon>
    </lineage>
</organism>
<feature type="region of interest" description="Disordered" evidence="1">
    <location>
        <begin position="202"/>
        <end position="289"/>
    </location>
</feature>
<keyword evidence="2" id="KW-0472">Membrane</keyword>
<evidence type="ECO:0000256" key="2">
    <source>
        <dbReference type="SAM" id="Phobius"/>
    </source>
</evidence>
<proteinExistence type="predicted"/>
<reference evidence="3" key="1">
    <citation type="journal article" date="2014" name="PLoS ONE">
        <title>Transcriptome-Based Identification of ABC Transporters in the Western Tarnished Plant Bug Lygus hesperus.</title>
        <authorList>
            <person name="Hull J.J."/>
            <person name="Chaney K."/>
            <person name="Geib S.M."/>
            <person name="Fabrick J.A."/>
            <person name="Brent C.S."/>
            <person name="Walsh D."/>
            <person name="Lavine L.C."/>
        </authorList>
    </citation>
    <scope>NUCLEOTIDE SEQUENCE</scope>
</reference>
<evidence type="ECO:0000313" key="3">
    <source>
        <dbReference type="EMBL" id="JAG38056.1"/>
    </source>
</evidence>
<dbReference type="AlphaFoldDB" id="A0A0A9Z2F9"/>
<reference evidence="4" key="3">
    <citation type="journal article" date="2016" name="Gigascience">
        <title>De novo construction of an expanded transcriptome assembly for the western tarnished plant bug, Lygus hesperus.</title>
        <authorList>
            <person name="Tassone E.E."/>
            <person name="Geib S.M."/>
            <person name="Hall B."/>
            <person name="Fabrick J.A."/>
            <person name="Brent C.S."/>
            <person name="Hull J.J."/>
        </authorList>
    </citation>
    <scope>NUCLEOTIDE SEQUENCE</scope>
</reference>
<dbReference type="EMBL" id="GBHO01005548">
    <property type="protein sequence ID" value="JAG38056.1"/>
    <property type="molecule type" value="Transcribed_RNA"/>
</dbReference>
<feature type="region of interest" description="Disordered" evidence="1">
    <location>
        <begin position="169"/>
        <end position="188"/>
    </location>
</feature>
<accession>A0A0A9Z2F9</accession>
<feature type="compositionally biased region" description="Basic and acidic residues" evidence="1">
    <location>
        <begin position="202"/>
        <end position="213"/>
    </location>
</feature>
<protein>
    <submittedName>
        <fullName evidence="3">Uncharacterized protein</fullName>
    </submittedName>
</protein>
<evidence type="ECO:0000256" key="1">
    <source>
        <dbReference type="SAM" id="MobiDB-lite"/>
    </source>
</evidence>
<feature type="compositionally biased region" description="Low complexity" evidence="1">
    <location>
        <begin position="228"/>
        <end position="240"/>
    </location>
</feature>
<reference evidence="3" key="2">
    <citation type="submission" date="2014-07" db="EMBL/GenBank/DDBJ databases">
        <authorList>
            <person name="Hull J."/>
        </authorList>
    </citation>
    <scope>NUCLEOTIDE SEQUENCE</scope>
</reference>
<dbReference type="EMBL" id="GDHC01014078">
    <property type="protein sequence ID" value="JAQ04551.1"/>
    <property type="molecule type" value="Transcribed_RNA"/>
</dbReference>
<feature type="compositionally biased region" description="Polar residues" evidence="1">
    <location>
        <begin position="176"/>
        <end position="187"/>
    </location>
</feature>
<evidence type="ECO:0000313" key="4">
    <source>
        <dbReference type="EMBL" id="JAQ04551.1"/>
    </source>
</evidence>
<keyword evidence="2" id="KW-1133">Transmembrane helix</keyword>
<name>A0A0A9Z2F9_LYGHE</name>